<proteinExistence type="predicted"/>
<name>A0A0B6ZTA2_9EUPU</name>
<accession>A0A0B6ZTA2</accession>
<evidence type="ECO:0000313" key="1">
    <source>
        <dbReference type="EMBL" id="CEK71061.1"/>
    </source>
</evidence>
<evidence type="ECO:0000313" key="2">
    <source>
        <dbReference type="EMBL" id="CEK71064.1"/>
    </source>
</evidence>
<protein>
    <submittedName>
        <fullName evidence="1">Uncharacterized protein</fullName>
    </submittedName>
</protein>
<sequence>GHTLRKTSSDTNIRQALHLWDSNGTRLREENVTSSDTNTRQALDLWNRTGIHNGPRLREENDIGLGIYRMEDLE</sequence>
<dbReference type="EMBL" id="HACG01024199">
    <property type="protein sequence ID" value="CEK71064.1"/>
    <property type="molecule type" value="Transcribed_RNA"/>
</dbReference>
<feature type="non-terminal residue" evidence="1">
    <location>
        <position position="1"/>
    </location>
</feature>
<dbReference type="EMBL" id="HACG01024196">
    <property type="protein sequence ID" value="CEK71061.1"/>
    <property type="molecule type" value="Transcribed_RNA"/>
</dbReference>
<gene>
    <name evidence="1" type="primary">ORF76766</name>
    <name evidence="2" type="synonym">ORF76772</name>
</gene>
<organism evidence="1">
    <name type="scientific">Arion vulgaris</name>
    <dbReference type="NCBI Taxonomy" id="1028688"/>
    <lineage>
        <taxon>Eukaryota</taxon>
        <taxon>Metazoa</taxon>
        <taxon>Spiralia</taxon>
        <taxon>Lophotrochozoa</taxon>
        <taxon>Mollusca</taxon>
        <taxon>Gastropoda</taxon>
        <taxon>Heterobranchia</taxon>
        <taxon>Euthyneura</taxon>
        <taxon>Panpulmonata</taxon>
        <taxon>Eupulmonata</taxon>
        <taxon>Stylommatophora</taxon>
        <taxon>Helicina</taxon>
        <taxon>Arionoidea</taxon>
        <taxon>Arionidae</taxon>
        <taxon>Arion</taxon>
    </lineage>
</organism>
<dbReference type="AlphaFoldDB" id="A0A0B6ZTA2"/>
<reference evidence="1" key="1">
    <citation type="submission" date="2014-12" db="EMBL/GenBank/DDBJ databases">
        <title>Insight into the proteome of Arion vulgaris.</title>
        <authorList>
            <person name="Aradska J."/>
            <person name="Bulat T."/>
            <person name="Smidak R."/>
            <person name="Sarate P."/>
            <person name="Gangsoo J."/>
            <person name="Sialana F."/>
            <person name="Bilban M."/>
            <person name="Lubec G."/>
        </authorList>
    </citation>
    <scope>NUCLEOTIDE SEQUENCE</scope>
    <source>
        <tissue evidence="1">Skin</tissue>
    </source>
</reference>